<dbReference type="GO" id="GO:0007623">
    <property type="term" value="P:circadian rhythm"/>
    <property type="evidence" value="ECO:0007669"/>
    <property type="project" value="InterPro"/>
</dbReference>
<name>A0AAV3R4Z2_LITER</name>
<dbReference type="GO" id="GO:0006355">
    <property type="term" value="P:regulation of DNA-templated transcription"/>
    <property type="evidence" value="ECO:0007669"/>
    <property type="project" value="InterPro"/>
</dbReference>
<sequence>MSDTQFGSREVCFDGSICSEKSVAGNTFGYQLGRFPETGLSFLGNHQDGEDPNNPLYYNWADIDNYEDVDDMYRSSDSTSKLGTRHGDDLGWFSISGAVEGTEDAPNVPCSESRSLKRIFENDDISSLDFVTHSSRAPNVPCSESRSLKRIFENDDISSLDFVTHSSRESDLQESSATYKGTSLHSINYEEPHQLNSSAIKRSSCLLVEDNSSQPGLLSFSTYSSCQDGNKYIPKAQIDEQNKKMKCQNQSGKSWNQLSENDSFFYAEDISKSGQQPAQKHDGKPFGYWQGDTPYMCSVYSCSSDITSLQQPLTAIESENISLTSLSLDDFYESDGVQYMKGSVESLLQETSSASGDPKDQMYQLKGFKAFSNDNPKDLDMAFPMCMSDTISKDETVNSPATNECNGDISMRMSAKSDGSCEQENSESLEVDDISVGATSFRQLQLVMSQLDPKTKLCLRDSLYRLAWSAEQRNYYESLKGGFIDDRDSMSAEGRTMNMEMETDTNPMDRSIAHLLFHRPVDQSVLAG</sequence>
<dbReference type="AlphaFoldDB" id="A0AAV3R4Z2"/>
<reference evidence="1 2" key="1">
    <citation type="submission" date="2024-01" db="EMBL/GenBank/DDBJ databases">
        <title>The complete chloroplast genome sequence of Lithospermum erythrorhizon: insights into the phylogenetic relationship among Boraginaceae species and the maternal lineages of purple gromwells.</title>
        <authorList>
            <person name="Okada T."/>
            <person name="Watanabe K."/>
        </authorList>
    </citation>
    <scope>NUCLEOTIDE SEQUENCE [LARGE SCALE GENOMIC DNA]</scope>
</reference>
<organism evidence="1 2">
    <name type="scientific">Lithospermum erythrorhizon</name>
    <name type="common">Purple gromwell</name>
    <name type="synonym">Lithospermum officinale var. erythrorhizon</name>
    <dbReference type="NCBI Taxonomy" id="34254"/>
    <lineage>
        <taxon>Eukaryota</taxon>
        <taxon>Viridiplantae</taxon>
        <taxon>Streptophyta</taxon>
        <taxon>Embryophyta</taxon>
        <taxon>Tracheophyta</taxon>
        <taxon>Spermatophyta</taxon>
        <taxon>Magnoliopsida</taxon>
        <taxon>eudicotyledons</taxon>
        <taxon>Gunneridae</taxon>
        <taxon>Pentapetalae</taxon>
        <taxon>asterids</taxon>
        <taxon>lamiids</taxon>
        <taxon>Boraginales</taxon>
        <taxon>Boraginaceae</taxon>
        <taxon>Boraginoideae</taxon>
        <taxon>Lithospermeae</taxon>
        <taxon>Lithospermum</taxon>
    </lineage>
</organism>
<accession>A0AAV3R4Z2</accession>
<evidence type="ECO:0000313" key="1">
    <source>
        <dbReference type="EMBL" id="GAA0170150.1"/>
    </source>
</evidence>
<dbReference type="PANTHER" id="PTHR33334:SF8">
    <property type="entry name" value="PROTEIN LNK1"/>
    <property type="match status" value="1"/>
</dbReference>
<dbReference type="PANTHER" id="PTHR33334">
    <property type="entry name" value="PROTEIN LNK1"/>
    <property type="match status" value="1"/>
</dbReference>
<comment type="caution">
    <text evidence="1">The sequence shown here is derived from an EMBL/GenBank/DDBJ whole genome shotgun (WGS) entry which is preliminary data.</text>
</comment>
<dbReference type="EMBL" id="BAABME010007113">
    <property type="protein sequence ID" value="GAA0170150.1"/>
    <property type="molecule type" value="Genomic_DNA"/>
</dbReference>
<dbReference type="Proteomes" id="UP001454036">
    <property type="component" value="Unassembled WGS sequence"/>
</dbReference>
<gene>
    <name evidence="1" type="ORF">LIER_24477</name>
</gene>
<dbReference type="InterPro" id="IPR039928">
    <property type="entry name" value="LNK"/>
</dbReference>
<proteinExistence type="predicted"/>
<protein>
    <submittedName>
        <fullName evidence="1">Uncharacterized protein</fullName>
    </submittedName>
</protein>
<keyword evidence="2" id="KW-1185">Reference proteome</keyword>
<evidence type="ECO:0000313" key="2">
    <source>
        <dbReference type="Proteomes" id="UP001454036"/>
    </source>
</evidence>